<feature type="compositionally biased region" description="Low complexity" evidence="1">
    <location>
        <begin position="195"/>
        <end position="205"/>
    </location>
</feature>
<organism evidence="2 3">
    <name type="scientific">Ceratotherium simum simum</name>
    <name type="common">Southern white rhinoceros</name>
    <dbReference type="NCBI Taxonomy" id="73337"/>
    <lineage>
        <taxon>Eukaryota</taxon>
        <taxon>Metazoa</taxon>
        <taxon>Chordata</taxon>
        <taxon>Craniata</taxon>
        <taxon>Vertebrata</taxon>
        <taxon>Euteleostomi</taxon>
        <taxon>Mammalia</taxon>
        <taxon>Eutheria</taxon>
        <taxon>Laurasiatheria</taxon>
        <taxon>Perissodactyla</taxon>
        <taxon>Rhinocerotidae</taxon>
        <taxon>Ceratotherium</taxon>
    </lineage>
</organism>
<dbReference type="RefSeq" id="XP_014639393.1">
    <property type="nucleotide sequence ID" value="XM_014783907.1"/>
</dbReference>
<feature type="compositionally biased region" description="Pro residues" evidence="1">
    <location>
        <begin position="141"/>
        <end position="150"/>
    </location>
</feature>
<feature type="region of interest" description="Disordered" evidence="1">
    <location>
        <begin position="172"/>
        <end position="205"/>
    </location>
</feature>
<dbReference type="GeneID" id="106801135"/>
<reference evidence="3" key="1">
    <citation type="submission" date="2025-08" db="UniProtKB">
        <authorList>
            <consortium name="RefSeq"/>
        </authorList>
    </citation>
    <scope>IDENTIFICATION</scope>
</reference>
<dbReference type="Proteomes" id="UP000694910">
    <property type="component" value="Unplaced"/>
</dbReference>
<evidence type="ECO:0000313" key="3">
    <source>
        <dbReference type="RefSeq" id="XP_014639393.1"/>
    </source>
</evidence>
<accession>A0ABM1CIL2</accession>
<gene>
    <name evidence="3" type="primary">LOC106801135</name>
</gene>
<name>A0ABM1CIL2_CERSS</name>
<evidence type="ECO:0000313" key="2">
    <source>
        <dbReference type="Proteomes" id="UP000694910"/>
    </source>
</evidence>
<evidence type="ECO:0000256" key="1">
    <source>
        <dbReference type="SAM" id="MobiDB-lite"/>
    </source>
</evidence>
<keyword evidence="2" id="KW-1185">Reference proteome</keyword>
<feature type="region of interest" description="Disordered" evidence="1">
    <location>
        <begin position="1"/>
        <end position="93"/>
    </location>
</feature>
<sequence>MLAALSPGGSEQQERPAALPGLVRDPHGLQDPGEGPVPAAQQVGEARGLPAGGPERLLGAPRGQRDGAEAPKASKAAWLGPPGREASASVSAAQQETALQRLLELHREARCRRRQDREQQRLRVLERLRIARNRHCRVHPLGPPPCPAQLPPQEDAAGQRRALREQLEQVHRERTGGLRALGARNTQNFQQLLWPPGAEEPAPGE</sequence>
<protein>
    <submittedName>
        <fullName evidence="3">Uncharacterized protein LOC106801135</fullName>
    </submittedName>
</protein>
<feature type="region of interest" description="Disordered" evidence="1">
    <location>
        <begin position="139"/>
        <end position="159"/>
    </location>
</feature>
<proteinExistence type="predicted"/>